<dbReference type="InterPro" id="IPR000524">
    <property type="entry name" value="Tscrpt_reg_HTH_GntR"/>
</dbReference>
<dbReference type="PANTHER" id="PTHR43537">
    <property type="entry name" value="TRANSCRIPTIONAL REGULATOR, GNTR FAMILY"/>
    <property type="match status" value="1"/>
</dbReference>
<reference evidence="5 6" key="1">
    <citation type="submission" date="2024-10" db="EMBL/GenBank/DDBJ databases">
        <authorList>
            <person name="Ratan Roy A."/>
            <person name="Morales Sandoval P.H."/>
            <person name="De Los Santos Villalobos S."/>
            <person name="Chakraborty S."/>
            <person name="Mukherjee J."/>
        </authorList>
    </citation>
    <scope>NUCLEOTIDE SEQUENCE [LARGE SCALE GENOMIC DNA]</scope>
    <source>
        <strain evidence="5 6">S1</strain>
    </source>
</reference>
<evidence type="ECO:0000313" key="6">
    <source>
        <dbReference type="Proteomes" id="UP001600165"/>
    </source>
</evidence>
<dbReference type="InterPro" id="IPR036390">
    <property type="entry name" value="WH_DNA-bd_sf"/>
</dbReference>
<evidence type="ECO:0000256" key="2">
    <source>
        <dbReference type="ARBA" id="ARBA00023125"/>
    </source>
</evidence>
<dbReference type="RefSeq" id="WP_377960220.1">
    <property type="nucleotide sequence ID" value="NZ_JBHZOL010000002.1"/>
</dbReference>
<feature type="domain" description="HTH gntR-type" evidence="4">
    <location>
        <begin position="12"/>
        <end position="79"/>
    </location>
</feature>
<dbReference type="Gene3D" id="1.20.120.530">
    <property type="entry name" value="GntR ligand-binding domain-like"/>
    <property type="match status" value="1"/>
</dbReference>
<evidence type="ECO:0000256" key="1">
    <source>
        <dbReference type="ARBA" id="ARBA00023015"/>
    </source>
</evidence>
<evidence type="ECO:0000313" key="5">
    <source>
        <dbReference type="EMBL" id="MFE4104695.1"/>
    </source>
</evidence>
<dbReference type="InterPro" id="IPR008920">
    <property type="entry name" value="TF_FadR/GntR_C"/>
</dbReference>
<dbReference type="InterPro" id="IPR011711">
    <property type="entry name" value="GntR_C"/>
</dbReference>
<dbReference type="Gene3D" id="1.10.10.10">
    <property type="entry name" value="Winged helix-like DNA-binding domain superfamily/Winged helix DNA-binding domain"/>
    <property type="match status" value="1"/>
</dbReference>
<dbReference type="SMART" id="SM00345">
    <property type="entry name" value="HTH_GNTR"/>
    <property type="match status" value="1"/>
</dbReference>
<keyword evidence="3" id="KW-0804">Transcription</keyword>
<dbReference type="SMART" id="SM00895">
    <property type="entry name" value="FCD"/>
    <property type="match status" value="1"/>
</dbReference>
<evidence type="ECO:0000256" key="3">
    <source>
        <dbReference type="ARBA" id="ARBA00023163"/>
    </source>
</evidence>
<name>A0ABW6IAK6_9CYAN</name>
<dbReference type="CDD" id="cd07377">
    <property type="entry name" value="WHTH_GntR"/>
    <property type="match status" value="1"/>
</dbReference>
<dbReference type="Pfam" id="PF07729">
    <property type="entry name" value="FCD"/>
    <property type="match status" value="1"/>
</dbReference>
<protein>
    <submittedName>
        <fullName evidence="5">GntR family transcriptional regulator</fullName>
    </submittedName>
</protein>
<keyword evidence="6" id="KW-1185">Reference proteome</keyword>
<evidence type="ECO:0000259" key="4">
    <source>
        <dbReference type="PROSITE" id="PS50949"/>
    </source>
</evidence>
<dbReference type="InterPro" id="IPR036388">
    <property type="entry name" value="WH-like_DNA-bd_sf"/>
</dbReference>
<proteinExistence type="predicted"/>
<dbReference type="EMBL" id="JBHZOL010000002">
    <property type="protein sequence ID" value="MFE4104695.1"/>
    <property type="molecule type" value="Genomic_DNA"/>
</dbReference>
<keyword evidence="2" id="KW-0238">DNA-binding</keyword>
<dbReference type="SUPFAM" id="SSF48008">
    <property type="entry name" value="GntR ligand-binding domain-like"/>
    <property type="match status" value="1"/>
</dbReference>
<dbReference type="Proteomes" id="UP001600165">
    <property type="component" value="Unassembled WGS sequence"/>
</dbReference>
<accession>A0ABW6IAK6</accession>
<keyword evidence="1" id="KW-0805">Transcription regulation</keyword>
<comment type="caution">
    <text evidence="5">The sequence shown here is derived from an EMBL/GenBank/DDBJ whole genome shotgun (WGS) entry which is preliminary data.</text>
</comment>
<gene>
    <name evidence="5" type="ORF">ACFVKH_00300</name>
</gene>
<sequence>MVPLAKSLQRRKSLYEQTYEALRQSILEGMLAPGDRLIETQIAQQLQVSRTPIREALRQLQQEELVTADANGWLRVATVSASEAVHLYNCRMALETLSVSEACNQATPTQLEQLALCVAEAEALAQRSPQSDLGQQLLALDYRFHHLIAESSGNQCLVSLLEQVFSKMMLLRLQTTRQNPNVLEVRKEHQDIYQAIAQQDPETAIAAITSHLTASKERVVKELAQIHGNPL</sequence>
<dbReference type="PANTHER" id="PTHR43537:SF45">
    <property type="entry name" value="GNTR FAMILY REGULATORY PROTEIN"/>
    <property type="match status" value="1"/>
</dbReference>
<organism evidence="5 6">
    <name type="scientific">Almyronema epifaneia S1</name>
    <dbReference type="NCBI Taxonomy" id="2991925"/>
    <lineage>
        <taxon>Bacteria</taxon>
        <taxon>Bacillati</taxon>
        <taxon>Cyanobacteriota</taxon>
        <taxon>Cyanophyceae</taxon>
        <taxon>Nodosilineales</taxon>
        <taxon>Nodosilineaceae</taxon>
        <taxon>Almyronema</taxon>
        <taxon>Almyronema epifaneia</taxon>
    </lineage>
</organism>
<dbReference type="Pfam" id="PF00392">
    <property type="entry name" value="GntR"/>
    <property type="match status" value="1"/>
</dbReference>
<dbReference type="SUPFAM" id="SSF46785">
    <property type="entry name" value="Winged helix' DNA-binding domain"/>
    <property type="match status" value="1"/>
</dbReference>
<dbReference type="PROSITE" id="PS50949">
    <property type="entry name" value="HTH_GNTR"/>
    <property type="match status" value="1"/>
</dbReference>